<sequence>MSAVNTPPVTTLWLDETEIRRIGSITTAAFCAEYQLGNDIQERLRDNGLDQITSLFNLNEEDLKKRGFSIASIGEIRWALRRMFWERHPEVRVVTLRETQMNFAGRRGAHGTHGLTQGGVGATGRGPTIHLAQFMGVGGRIGGGIGGAGGNAGGTAGVGGTGVTAAKGDAGGNGGEADSTDSTAETGRGRDPTPVPARREIIPEEEMEKMAVVQEGIVSEGGRGPSISTLYLGLFRTFIAHHNQALHESSTFNASIPEETLRNIPMTPLEDLQLDSALLKMLKDDGFKTVGGLLESHPGDLASAAGFESGYPGIIRAALGEFCARFRV</sequence>
<dbReference type="EMBL" id="JAWWNJ010000005">
    <property type="protein sequence ID" value="KAK7056058.1"/>
    <property type="molecule type" value="Genomic_DNA"/>
</dbReference>
<evidence type="ECO:0008006" key="4">
    <source>
        <dbReference type="Google" id="ProtNLM"/>
    </source>
</evidence>
<gene>
    <name evidence="2" type="ORF">R3P38DRAFT_2850268</name>
</gene>
<feature type="region of interest" description="Disordered" evidence="1">
    <location>
        <begin position="167"/>
        <end position="196"/>
    </location>
</feature>
<accession>A0AAW0E007</accession>
<name>A0AAW0E007_9AGAR</name>
<evidence type="ECO:0000256" key="1">
    <source>
        <dbReference type="SAM" id="MobiDB-lite"/>
    </source>
</evidence>
<organism evidence="2 3">
    <name type="scientific">Favolaschia claudopus</name>
    <dbReference type="NCBI Taxonomy" id="2862362"/>
    <lineage>
        <taxon>Eukaryota</taxon>
        <taxon>Fungi</taxon>
        <taxon>Dikarya</taxon>
        <taxon>Basidiomycota</taxon>
        <taxon>Agaricomycotina</taxon>
        <taxon>Agaricomycetes</taxon>
        <taxon>Agaricomycetidae</taxon>
        <taxon>Agaricales</taxon>
        <taxon>Marasmiineae</taxon>
        <taxon>Mycenaceae</taxon>
        <taxon>Favolaschia</taxon>
    </lineage>
</organism>
<comment type="caution">
    <text evidence="2">The sequence shown here is derived from an EMBL/GenBank/DDBJ whole genome shotgun (WGS) entry which is preliminary data.</text>
</comment>
<feature type="compositionally biased region" description="Basic and acidic residues" evidence="1">
    <location>
        <begin position="187"/>
        <end position="196"/>
    </location>
</feature>
<proteinExistence type="predicted"/>
<keyword evidence="3" id="KW-1185">Reference proteome</keyword>
<evidence type="ECO:0000313" key="3">
    <source>
        <dbReference type="Proteomes" id="UP001362999"/>
    </source>
</evidence>
<evidence type="ECO:0000313" key="2">
    <source>
        <dbReference type="EMBL" id="KAK7056058.1"/>
    </source>
</evidence>
<dbReference type="AlphaFoldDB" id="A0AAW0E007"/>
<dbReference type="Proteomes" id="UP001362999">
    <property type="component" value="Unassembled WGS sequence"/>
</dbReference>
<protein>
    <recommendedName>
        <fullName evidence="4">SAM domain-containing protein</fullName>
    </recommendedName>
</protein>
<reference evidence="2 3" key="1">
    <citation type="journal article" date="2024" name="J Genomics">
        <title>Draft genome sequencing and assembly of Favolaschia claudopus CIRM-BRFM 2984 isolated from oak limbs.</title>
        <authorList>
            <person name="Navarro D."/>
            <person name="Drula E."/>
            <person name="Chaduli D."/>
            <person name="Cazenave R."/>
            <person name="Ahrendt S."/>
            <person name="Wang J."/>
            <person name="Lipzen A."/>
            <person name="Daum C."/>
            <person name="Barry K."/>
            <person name="Grigoriev I.V."/>
            <person name="Favel A."/>
            <person name="Rosso M.N."/>
            <person name="Martin F."/>
        </authorList>
    </citation>
    <scope>NUCLEOTIDE SEQUENCE [LARGE SCALE GENOMIC DNA]</scope>
    <source>
        <strain evidence="2 3">CIRM-BRFM 2984</strain>
    </source>
</reference>